<accession>A0A0W0EZL0</accession>
<dbReference type="AlphaFoldDB" id="A0A0W0EZL0"/>
<evidence type="ECO:0000256" key="1">
    <source>
        <dbReference type="SAM" id="MobiDB-lite"/>
    </source>
</evidence>
<dbReference type="InterPro" id="IPR033433">
    <property type="entry name" value="GtaA_N"/>
</dbReference>
<feature type="signal peptide" evidence="2">
    <location>
        <begin position="1"/>
        <end position="22"/>
    </location>
</feature>
<sequence length="743" mass="81425">MLSFRILCIFLSVLWQIHIARGAVSWEATPFNPPSFPLAVRHPYLSAWLHQGNGTALNGGWPMFWNTRIVGWAGFIKVDGKAYSYLGDPRADAPFEKAKQKSSQFTSTQSTFVLSAGPVDLTVNFLSPVEPEDLVKQSLPFSYMALSVTSTDGNSHSVQIYSDVSAEWCSGDSALAVNWTTTTGNTLIHQAQLQNQTEFAEIGDQIQHGTFYYSTSSGNGVTYQTGADVTLRTGFIRDGRLNDTQDTNFRAIGDRFPVFAFAHDIGSITSSSKPVVIALGHVRDPVIQYIVANGQLQNRSPYFLAQFSDPRDAITSFLGDYDSALPRAKALDTKVNDDASKISSDYAGVVALSVRQFFGTMEITISKKDDGSLNTDDVLVFMKEISSNGNMNTVDVIFPAWPAMLYFNPAIGKYLLDAHFQYQSTGQYPNKYALHDLGAHYPQALGHNDGKDEAMPVEESGNMVIMALSYAEKTGDNSQIIKYANLLEQWTQFLVDDALIPANQISTDDFAGPLANQTNLAIKGIIGIQAMSKIAAILGDSAKSSNYDSIAKLYVTQWQSLATASDGKHLMLAYGNESSWGLSYNLYADKLLGLNLFPQSVYDMQTAWYKTVAKPFGVPLDTRHTWTKSDWEIWTAAIMTDTNVRDMLITAVKGFASGQASSQPFGDWYETQDGKPQGFRARPVVGGHLALLALQSSPNGSPTSPPTSQDPASRTNNSAVAKWTRASHIVIFLSSFVWLSNAF</sequence>
<feature type="domain" description="Glutaminase A N-terminal" evidence="4">
    <location>
        <begin position="108"/>
        <end position="338"/>
    </location>
</feature>
<feature type="region of interest" description="Disordered" evidence="1">
    <location>
        <begin position="696"/>
        <end position="717"/>
    </location>
</feature>
<gene>
    <name evidence="5" type="ORF">WG66_18057</name>
</gene>
<evidence type="ECO:0000313" key="5">
    <source>
        <dbReference type="EMBL" id="KTB29457.1"/>
    </source>
</evidence>
<dbReference type="Pfam" id="PF17168">
    <property type="entry name" value="DUF5127"/>
    <property type="match status" value="1"/>
</dbReference>
<dbReference type="EMBL" id="LATX01002433">
    <property type="protein sequence ID" value="KTB29457.1"/>
    <property type="molecule type" value="Genomic_DNA"/>
</dbReference>
<proteinExistence type="predicted"/>
<dbReference type="PANTHER" id="PTHR31987:SF1">
    <property type="entry name" value="GLUTAMINASE A"/>
    <property type="match status" value="1"/>
</dbReference>
<dbReference type="eggNOG" id="ENOG502QPQS">
    <property type="taxonomic scope" value="Eukaryota"/>
</dbReference>
<evidence type="ECO:0000256" key="2">
    <source>
        <dbReference type="SAM" id="SignalP"/>
    </source>
</evidence>
<organism evidence="5 6">
    <name type="scientific">Moniliophthora roreri</name>
    <name type="common">Frosty pod rot fungus</name>
    <name type="synonym">Monilia roreri</name>
    <dbReference type="NCBI Taxonomy" id="221103"/>
    <lineage>
        <taxon>Eukaryota</taxon>
        <taxon>Fungi</taxon>
        <taxon>Dikarya</taxon>
        <taxon>Basidiomycota</taxon>
        <taxon>Agaricomycotina</taxon>
        <taxon>Agaricomycetes</taxon>
        <taxon>Agaricomycetidae</taxon>
        <taxon>Agaricales</taxon>
        <taxon>Marasmiineae</taxon>
        <taxon>Marasmiaceae</taxon>
        <taxon>Moniliophthora</taxon>
    </lineage>
</organism>
<protein>
    <recommendedName>
        <fullName evidence="7">Glutaminase</fullName>
    </recommendedName>
</protein>
<dbReference type="InterPro" id="IPR052743">
    <property type="entry name" value="Glutaminase_GtaA"/>
</dbReference>
<feature type="chain" id="PRO_5006901322" description="Glutaminase" evidence="2">
    <location>
        <begin position="23"/>
        <end position="743"/>
    </location>
</feature>
<evidence type="ECO:0000259" key="4">
    <source>
        <dbReference type="Pfam" id="PF17168"/>
    </source>
</evidence>
<comment type="caution">
    <text evidence="5">The sequence shown here is derived from an EMBL/GenBank/DDBJ whole genome shotgun (WGS) entry which is preliminary data.</text>
</comment>
<evidence type="ECO:0008006" key="7">
    <source>
        <dbReference type="Google" id="ProtNLM"/>
    </source>
</evidence>
<dbReference type="PANTHER" id="PTHR31987">
    <property type="entry name" value="GLUTAMINASE A-RELATED"/>
    <property type="match status" value="1"/>
</dbReference>
<dbReference type="Proteomes" id="UP000054988">
    <property type="component" value="Unassembled WGS sequence"/>
</dbReference>
<feature type="domain" description="Glutaminase A central" evidence="3">
    <location>
        <begin position="343"/>
        <end position="692"/>
    </location>
</feature>
<dbReference type="InterPro" id="IPR032514">
    <property type="entry name" value="GtaA_central"/>
</dbReference>
<name>A0A0W0EZL0_MONRR</name>
<reference evidence="5 6" key="1">
    <citation type="submission" date="2015-12" db="EMBL/GenBank/DDBJ databases">
        <title>Draft genome sequence of Moniliophthora roreri, the causal agent of frosty pod rot of cacao.</title>
        <authorList>
            <person name="Aime M.C."/>
            <person name="Diaz-Valderrama J.R."/>
            <person name="Kijpornyongpan T."/>
            <person name="Phillips-Mora W."/>
        </authorList>
    </citation>
    <scope>NUCLEOTIDE SEQUENCE [LARGE SCALE GENOMIC DNA]</scope>
    <source>
        <strain evidence="5 6">MCA 2952</strain>
    </source>
</reference>
<dbReference type="Pfam" id="PF16335">
    <property type="entry name" value="GtaA_6_Hairpin"/>
    <property type="match status" value="1"/>
</dbReference>
<evidence type="ECO:0000313" key="6">
    <source>
        <dbReference type="Proteomes" id="UP000054988"/>
    </source>
</evidence>
<evidence type="ECO:0000259" key="3">
    <source>
        <dbReference type="Pfam" id="PF16335"/>
    </source>
</evidence>
<keyword evidence="2" id="KW-0732">Signal</keyword>